<keyword evidence="3" id="KW-1185">Reference proteome</keyword>
<feature type="domain" description="HTH luxR-type" evidence="1">
    <location>
        <begin position="532"/>
        <end position="597"/>
    </location>
</feature>
<dbReference type="AlphaFoldDB" id="A0A7Y9DVB4"/>
<reference evidence="2 3" key="1">
    <citation type="submission" date="2020-07" db="EMBL/GenBank/DDBJ databases">
        <title>Sequencing the genomes of 1000 actinobacteria strains.</title>
        <authorList>
            <person name="Klenk H.-P."/>
        </authorList>
    </citation>
    <scope>NUCLEOTIDE SEQUENCE [LARGE SCALE GENOMIC DNA]</scope>
    <source>
        <strain evidence="2 3">DSM 45772</strain>
    </source>
</reference>
<evidence type="ECO:0000259" key="1">
    <source>
        <dbReference type="PROSITE" id="PS50043"/>
    </source>
</evidence>
<dbReference type="GO" id="GO:0003677">
    <property type="term" value="F:DNA binding"/>
    <property type="evidence" value="ECO:0007669"/>
    <property type="project" value="UniProtKB-KW"/>
</dbReference>
<evidence type="ECO:0000313" key="3">
    <source>
        <dbReference type="Proteomes" id="UP000535890"/>
    </source>
</evidence>
<gene>
    <name evidence="2" type="ORF">BJ983_002176</name>
</gene>
<keyword evidence="2" id="KW-0238">DNA-binding</keyword>
<dbReference type="EMBL" id="JACCBN010000001">
    <property type="protein sequence ID" value="NYD36074.1"/>
    <property type="molecule type" value="Genomic_DNA"/>
</dbReference>
<dbReference type="PRINTS" id="PR00038">
    <property type="entry name" value="HTHLUXR"/>
</dbReference>
<name>A0A7Y9DVB4_9PSEU</name>
<sequence>MLPDDGSSRTDVLGLDGPAADLVSTLAVWGGAASVDHLAAVSGLPAGAMLRAVREATDAGLLLWRDDERLEFVRVEDRDVAYDAIPRPLRRLLHSAHVAALDSADALSRAGTLAGAGRVDDAVRVARGELAAAEDPAVRARIRSFLIFTLISAARVEDARAEIDAVLALPLPREQHDRLVHLRTWVDLLAGDGPVPAAEPVEGHPTALLNAAMASFLRGRTARATEQAVASVAARAGESWADAASATVWPAWCRLLAEGPAAAERDAREVRDRAARAGHLWLGPYHDFVAARVHVIAGRWSDASAEMDSGLAAAAGTGTGWTSLAVGGRARMDLDRGDVDAAAVVLERAAGRPEQFGLPAVAMTTALLDEARGAPDAALRRADDAWRTALRGGRTVALAMFGVDVARLALRAGRRDVLDDLAAALRADPPDGVLVRPVVDLMSGLAADDLPAVLAAADALDAAGDVAGGLAAREEVACLAARLGDADAARAAAARVRETADGLGADGVSRRLAGRLRSAGVRLGAAGRRGRPPEGWAALTPTERRVAELIADGVAGPDMAARLAISPRTVQTHVSNALRKLGLRTRVELATTAARQRDGGVAPSTS</sequence>
<dbReference type="RefSeq" id="WP_179793810.1">
    <property type="nucleotide sequence ID" value="NZ_BAABHP010000007.1"/>
</dbReference>
<dbReference type="Proteomes" id="UP000535890">
    <property type="component" value="Unassembled WGS sequence"/>
</dbReference>
<dbReference type="SMART" id="SM00421">
    <property type="entry name" value="HTH_LUXR"/>
    <property type="match status" value="1"/>
</dbReference>
<proteinExistence type="predicted"/>
<accession>A0A7Y9DVB4</accession>
<dbReference type="Gene3D" id="1.10.10.10">
    <property type="entry name" value="Winged helix-like DNA-binding domain superfamily/Winged helix DNA-binding domain"/>
    <property type="match status" value="1"/>
</dbReference>
<dbReference type="CDD" id="cd06170">
    <property type="entry name" value="LuxR_C_like"/>
    <property type="match status" value="1"/>
</dbReference>
<organism evidence="2 3">
    <name type="scientific">Actinomycetospora corticicola</name>
    <dbReference type="NCBI Taxonomy" id="663602"/>
    <lineage>
        <taxon>Bacteria</taxon>
        <taxon>Bacillati</taxon>
        <taxon>Actinomycetota</taxon>
        <taxon>Actinomycetes</taxon>
        <taxon>Pseudonocardiales</taxon>
        <taxon>Pseudonocardiaceae</taxon>
        <taxon>Actinomycetospora</taxon>
    </lineage>
</organism>
<comment type="caution">
    <text evidence="2">The sequence shown here is derived from an EMBL/GenBank/DDBJ whole genome shotgun (WGS) entry which is preliminary data.</text>
</comment>
<dbReference type="PROSITE" id="PS50043">
    <property type="entry name" value="HTH_LUXR_2"/>
    <property type="match status" value="1"/>
</dbReference>
<dbReference type="Pfam" id="PF00196">
    <property type="entry name" value="GerE"/>
    <property type="match status" value="1"/>
</dbReference>
<dbReference type="InterPro" id="IPR036388">
    <property type="entry name" value="WH-like_DNA-bd_sf"/>
</dbReference>
<dbReference type="GO" id="GO:0006355">
    <property type="term" value="P:regulation of DNA-templated transcription"/>
    <property type="evidence" value="ECO:0007669"/>
    <property type="project" value="InterPro"/>
</dbReference>
<protein>
    <submittedName>
        <fullName evidence="2">DNA-binding CsgD family transcriptional regulator</fullName>
    </submittedName>
</protein>
<dbReference type="InterPro" id="IPR000792">
    <property type="entry name" value="Tscrpt_reg_LuxR_C"/>
</dbReference>
<dbReference type="InterPro" id="IPR016032">
    <property type="entry name" value="Sig_transdc_resp-reg_C-effctor"/>
</dbReference>
<dbReference type="SUPFAM" id="SSF46894">
    <property type="entry name" value="C-terminal effector domain of the bipartite response regulators"/>
    <property type="match status" value="1"/>
</dbReference>
<evidence type="ECO:0000313" key="2">
    <source>
        <dbReference type="EMBL" id="NYD36074.1"/>
    </source>
</evidence>